<comment type="caution">
    <text evidence="1">The sequence shown here is derived from an EMBL/GenBank/DDBJ whole genome shotgun (WGS) entry which is preliminary data.</text>
</comment>
<dbReference type="Pfam" id="PF13419">
    <property type="entry name" value="HAD_2"/>
    <property type="match status" value="1"/>
</dbReference>
<dbReference type="CDD" id="cd04302">
    <property type="entry name" value="HAD_5NT"/>
    <property type="match status" value="1"/>
</dbReference>
<evidence type="ECO:0000313" key="2">
    <source>
        <dbReference type="Proteomes" id="UP000003676"/>
    </source>
</evidence>
<dbReference type="InterPro" id="IPR023214">
    <property type="entry name" value="HAD_sf"/>
</dbReference>
<dbReference type="SFLD" id="SFLDG01129">
    <property type="entry name" value="C1.5:_HAD__Beta-PGM__Phosphata"/>
    <property type="match status" value="1"/>
</dbReference>
<name>B6WTF8_9BACT</name>
<accession>B6WTF8</accession>
<dbReference type="HOGENOM" id="CLU_045011_19_4_7"/>
<evidence type="ECO:0000313" key="1">
    <source>
        <dbReference type="EMBL" id="EEB33764.1"/>
    </source>
</evidence>
<dbReference type="SFLD" id="SFLDS00003">
    <property type="entry name" value="Haloacid_Dehalogenase"/>
    <property type="match status" value="1"/>
</dbReference>
<dbReference type="InterPro" id="IPR041492">
    <property type="entry name" value="HAD_2"/>
</dbReference>
<dbReference type="GO" id="GO:0004713">
    <property type="term" value="F:protein tyrosine kinase activity"/>
    <property type="evidence" value="ECO:0007669"/>
    <property type="project" value="TreeGrafter"/>
</dbReference>
<protein>
    <submittedName>
        <fullName evidence="1">HAD hydrolase, family IA, variant 1</fullName>
    </submittedName>
</protein>
<organism evidence="1 2">
    <name type="scientific">Desulfovibrio piger ATCC 29098</name>
    <dbReference type="NCBI Taxonomy" id="411464"/>
    <lineage>
        <taxon>Bacteria</taxon>
        <taxon>Pseudomonadati</taxon>
        <taxon>Thermodesulfobacteriota</taxon>
        <taxon>Desulfovibrionia</taxon>
        <taxon>Desulfovibrionales</taxon>
        <taxon>Desulfovibrionaceae</taxon>
        <taxon>Desulfovibrio</taxon>
    </lineage>
</organism>
<keyword evidence="1" id="KW-0378">Hydrolase</keyword>
<dbReference type="SFLD" id="SFLDG01135">
    <property type="entry name" value="C1.5.6:_HAD__Beta-PGM__Phospha"/>
    <property type="match status" value="1"/>
</dbReference>
<dbReference type="STRING" id="901.DESPIGER_0669"/>
<dbReference type="InterPro" id="IPR023198">
    <property type="entry name" value="PGP-like_dom2"/>
</dbReference>
<proteinExistence type="predicted"/>
<dbReference type="eggNOG" id="COG0546">
    <property type="taxonomic scope" value="Bacteria"/>
</dbReference>
<dbReference type="Gene3D" id="3.40.50.1000">
    <property type="entry name" value="HAD superfamily/HAD-like"/>
    <property type="match status" value="1"/>
</dbReference>
<dbReference type="EMBL" id="ABXU01000031">
    <property type="protein sequence ID" value="EEB33764.1"/>
    <property type="molecule type" value="Genomic_DNA"/>
</dbReference>
<dbReference type="Gene3D" id="1.10.150.240">
    <property type="entry name" value="Putative phosphatase, domain 2"/>
    <property type="match status" value="1"/>
</dbReference>
<dbReference type="PANTHER" id="PTHR43434:SF20">
    <property type="entry name" value="5'-NUCLEOTIDASE"/>
    <property type="match status" value="1"/>
</dbReference>
<gene>
    <name evidence="1" type="ORF">DESPIG_01364</name>
</gene>
<dbReference type="GO" id="GO:0016787">
    <property type="term" value="F:hydrolase activity"/>
    <property type="evidence" value="ECO:0007669"/>
    <property type="project" value="UniProtKB-KW"/>
</dbReference>
<sequence length="223" mass="25088">MPMAHTSFFFDLDGTITDSKQGIINSVLYSLNHFGIRASADSLLFFIGPPLKQSFARYFPGDSARVTLAVEKYREYFRRQGMFENQVYPGVPQMLERLIEQGHRIHLATSKPEVFARQILDHFQLSRYFSFVAGAELNGARNDKVDVLRYALQETGADVSHSLMVGDRFHDVVGGHAVGMKTVGVLYGYGSRQELESVHADYICQSMTDLQTTLLALGAEMRH</sequence>
<reference evidence="1 2" key="1">
    <citation type="submission" date="2008-10" db="EMBL/GenBank/DDBJ databases">
        <title>Draft genome sequence of Desulvovibrio piger (ATCC 29098).</title>
        <authorList>
            <person name="Sudarsanam P."/>
            <person name="Ley R."/>
            <person name="Guruge J."/>
            <person name="Turnbaugh P.J."/>
            <person name="Mahowald M."/>
            <person name="Liep D."/>
            <person name="Gordon J."/>
        </authorList>
    </citation>
    <scope>NUCLEOTIDE SEQUENCE [LARGE SCALE GENOMIC DNA]</scope>
    <source>
        <strain evidence="1 2">ATCC 29098</strain>
    </source>
</reference>
<dbReference type="Proteomes" id="UP000003676">
    <property type="component" value="Unassembled WGS sequence"/>
</dbReference>
<dbReference type="InterPro" id="IPR036412">
    <property type="entry name" value="HAD-like_sf"/>
</dbReference>
<dbReference type="PANTHER" id="PTHR43434">
    <property type="entry name" value="PHOSPHOGLYCOLATE PHOSPHATASE"/>
    <property type="match status" value="1"/>
</dbReference>
<dbReference type="InterPro" id="IPR050155">
    <property type="entry name" value="HAD-like_hydrolase_sf"/>
</dbReference>
<dbReference type="FunFam" id="3.40.50.1000:FF:000022">
    <property type="entry name" value="Phosphoglycolate phosphatase"/>
    <property type="match status" value="1"/>
</dbReference>
<dbReference type="SUPFAM" id="SSF56784">
    <property type="entry name" value="HAD-like"/>
    <property type="match status" value="1"/>
</dbReference>
<dbReference type="AlphaFoldDB" id="B6WTF8"/>
<dbReference type="GO" id="GO:0005829">
    <property type="term" value="C:cytosol"/>
    <property type="evidence" value="ECO:0007669"/>
    <property type="project" value="TreeGrafter"/>
</dbReference>
<reference evidence="1 2" key="2">
    <citation type="submission" date="2008-10" db="EMBL/GenBank/DDBJ databases">
        <authorList>
            <person name="Fulton L."/>
            <person name="Clifton S."/>
            <person name="Fulton B."/>
            <person name="Xu J."/>
            <person name="Minx P."/>
            <person name="Pepin K.H."/>
            <person name="Johnson M."/>
            <person name="Bhonagiri V."/>
            <person name="Nash W.E."/>
            <person name="Mardis E.R."/>
            <person name="Wilson R.K."/>
        </authorList>
    </citation>
    <scope>NUCLEOTIDE SEQUENCE [LARGE SCALE GENOMIC DNA]</scope>
    <source>
        <strain evidence="1 2">ATCC 29098</strain>
    </source>
</reference>